<dbReference type="SUPFAM" id="SSF53590">
    <property type="entry name" value="Nucleoside hydrolase"/>
    <property type="match status" value="1"/>
</dbReference>
<accession>A0A158EZP5</accession>
<evidence type="ECO:0000259" key="3">
    <source>
        <dbReference type="Pfam" id="PF01156"/>
    </source>
</evidence>
<sequence length="322" mass="34019">MTLHTVIYDTDPGIDDAIALVFQALHPDIELAGITSVFGNASIATTTRNALYLAQRFAPGVPVARGAAAPLQCAAPEPLGWIHGDDGLGNIELPEVDHAPLDSRPAHRFIVDTVRARPGDITLLAVGPLTSLALALADDPGIAELVKEVVIMGGAFGIGGVLGNVTPAAEANIHCDPHAADLVFAAPWKVSIVGLDVTHETVMTTAYLASIRDRGGDAGRFVWDISRHYERFHSESGQTTGIFAHDYSAAAYIVAPHLYGTRGGPVRVVTEGIANGLTIQKPFAMQVDAPDWDGRPSCEVCVHVDAPGVLDLFDRTLCDEKA</sequence>
<organism evidence="4 5">
    <name type="scientific">Caballeronia terrestris</name>
    <dbReference type="NCBI Taxonomy" id="1226301"/>
    <lineage>
        <taxon>Bacteria</taxon>
        <taxon>Pseudomonadati</taxon>
        <taxon>Pseudomonadota</taxon>
        <taxon>Betaproteobacteria</taxon>
        <taxon>Burkholderiales</taxon>
        <taxon>Burkholderiaceae</taxon>
        <taxon>Caballeronia</taxon>
    </lineage>
</organism>
<name>A0A158EZP5_9BURK</name>
<dbReference type="OrthoDB" id="9797882at2"/>
<dbReference type="GO" id="GO:0005829">
    <property type="term" value="C:cytosol"/>
    <property type="evidence" value="ECO:0007669"/>
    <property type="project" value="TreeGrafter"/>
</dbReference>
<evidence type="ECO:0000256" key="1">
    <source>
        <dbReference type="ARBA" id="ARBA00022801"/>
    </source>
</evidence>
<evidence type="ECO:0000313" key="5">
    <source>
        <dbReference type="Proteomes" id="UP000054925"/>
    </source>
</evidence>
<dbReference type="AlphaFoldDB" id="A0A158EZP5"/>
<dbReference type="InterPro" id="IPR001910">
    <property type="entry name" value="Inosine/uridine_hydrolase_dom"/>
</dbReference>
<dbReference type="CDD" id="cd02650">
    <property type="entry name" value="nuc_hydro_CaPnhB"/>
    <property type="match status" value="1"/>
</dbReference>
<comment type="caution">
    <text evidence="4">The sequence shown here is derived from an EMBL/GenBank/DDBJ whole genome shotgun (WGS) entry which is preliminary data.</text>
</comment>
<dbReference type="PANTHER" id="PTHR12304">
    <property type="entry name" value="INOSINE-URIDINE PREFERRING NUCLEOSIDE HYDROLASE"/>
    <property type="match status" value="1"/>
</dbReference>
<evidence type="ECO:0000313" key="4">
    <source>
        <dbReference type="EMBL" id="SAL12210.1"/>
    </source>
</evidence>
<proteinExistence type="predicted"/>
<gene>
    <name evidence="4" type="ORF">AWB67_00161</name>
</gene>
<keyword evidence="2" id="KW-0326">Glycosidase</keyword>
<evidence type="ECO:0000256" key="2">
    <source>
        <dbReference type="ARBA" id="ARBA00023295"/>
    </source>
</evidence>
<dbReference type="RefSeq" id="WP_087654324.1">
    <property type="nucleotide sequence ID" value="NZ_FCOL02000001.1"/>
</dbReference>
<dbReference type="Proteomes" id="UP000054925">
    <property type="component" value="Unassembled WGS sequence"/>
</dbReference>
<keyword evidence="5" id="KW-1185">Reference proteome</keyword>
<protein>
    <submittedName>
        <fullName evidence="4">Inosine-uridine preferring nucleoside hydrolase</fullName>
    </submittedName>
</protein>
<dbReference type="PANTHER" id="PTHR12304:SF4">
    <property type="entry name" value="URIDINE NUCLEOSIDASE"/>
    <property type="match status" value="1"/>
</dbReference>
<dbReference type="Pfam" id="PF01156">
    <property type="entry name" value="IU_nuc_hydro"/>
    <property type="match status" value="1"/>
</dbReference>
<keyword evidence="1 4" id="KW-0378">Hydrolase</keyword>
<dbReference type="InterPro" id="IPR023186">
    <property type="entry name" value="IUNH"/>
</dbReference>
<dbReference type="PROSITE" id="PS01247">
    <property type="entry name" value="IUNH"/>
    <property type="match status" value="1"/>
</dbReference>
<dbReference type="GO" id="GO:0045437">
    <property type="term" value="F:uridine nucleosidase activity"/>
    <property type="evidence" value="ECO:0007669"/>
    <property type="project" value="UniProtKB-ARBA"/>
</dbReference>
<dbReference type="InterPro" id="IPR015910">
    <property type="entry name" value="I/U_nuclsd_hydro_CS"/>
</dbReference>
<dbReference type="InterPro" id="IPR036452">
    <property type="entry name" value="Ribo_hydro-like"/>
</dbReference>
<dbReference type="GO" id="GO:0008477">
    <property type="term" value="F:purine nucleosidase activity"/>
    <property type="evidence" value="ECO:0007669"/>
    <property type="project" value="TreeGrafter"/>
</dbReference>
<dbReference type="Gene3D" id="3.90.245.10">
    <property type="entry name" value="Ribonucleoside hydrolase-like"/>
    <property type="match status" value="1"/>
</dbReference>
<dbReference type="GO" id="GO:0006152">
    <property type="term" value="P:purine nucleoside catabolic process"/>
    <property type="evidence" value="ECO:0007669"/>
    <property type="project" value="TreeGrafter"/>
</dbReference>
<dbReference type="EMBL" id="FCOL02000001">
    <property type="protein sequence ID" value="SAL12210.1"/>
    <property type="molecule type" value="Genomic_DNA"/>
</dbReference>
<reference evidence="4" key="1">
    <citation type="submission" date="2016-01" db="EMBL/GenBank/DDBJ databases">
        <authorList>
            <person name="Peeters C."/>
        </authorList>
    </citation>
    <scope>NUCLEOTIDE SEQUENCE [LARGE SCALE GENOMIC DNA]</scope>
    <source>
        <strain evidence="4">LMG 22937</strain>
    </source>
</reference>
<feature type="domain" description="Inosine/uridine-preferring nucleoside hydrolase" evidence="3">
    <location>
        <begin position="6"/>
        <end position="310"/>
    </location>
</feature>